<accession>A0A1Y2BPQ1</accession>
<feature type="domain" description="Sulfatase-modifying factor enzyme-like" evidence="1">
    <location>
        <begin position="178"/>
        <end position="264"/>
    </location>
</feature>
<dbReference type="SUPFAM" id="SSF56436">
    <property type="entry name" value="C-type lectin-like"/>
    <property type="match status" value="1"/>
</dbReference>
<proteinExistence type="predicted"/>
<dbReference type="Proteomes" id="UP000193642">
    <property type="component" value="Unassembled WGS sequence"/>
</dbReference>
<dbReference type="InterPro" id="IPR005532">
    <property type="entry name" value="SUMF_dom"/>
</dbReference>
<dbReference type="PANTHER" id="PTHR43397:SF1">
    <property type="entry name" value="ERGOTHIONEINE BIOSYNTHESIS PROTEIN 1"/>
    <property type="match status" value="1"/>
</dbReference>
<comment type="caution">
    <text evidence="2">The sequence shown here is derived from an EMBL/GenBank/DDBJ whole genome shotgun (WGS) entry which is preliminary data.</text>
</comment>
<protein>
    <recommendedName>
        <fullName evidence="1">Sulfatase-modifying factor enzyme-like domain-containing protein</fullName>
    </recommendedName>
</protein>
<dbReference type="STRING" id="329046.A0A1Y2BPQ1"/>
<sequence>MIPQDGYLEKPISLRHPYIFYLGHLPAFMDIQLSRCLSQPFTEPVSYTEIFERGIDPDINDPSIVHPHSKVPDTWPTLSEILEYSEKCKTRIRKHLRDHESGAVPASGPLARILWMSYEHYAMHLETFLYMLAPVHLFRKHTSPVKPIASATLRPISFPQDATSLSIGHNDAENDDKALQSRKVTIGEYAAFLSTTPSPNPSLIPSSWTPTSGTYTVKTVFGPVPYTRVLNWPANVSYDQAAAYAKYISTKTGKLHRLPTEPELTCDRLHNQPTTTGNYGFRAWTPRDVSDADGVVGDGWEWTQTCMDAHEGYVKSLVYPGYTSDFFDGKHNVLIGASWATAPRLTRGTFRNWYQRGYTYVFAGFRLVVEDA</sequence>
<dbReference type="Pfam" id="PF03781">
    <property type="entry name" value="FGE-sulfatase"/>
    <property type="match status" value="2"/>
</dbReference>
<dbReference type="InterPro" id="IPR016187">
    <property type="entry name" value="CTDL_fold"/>
</dbReference>
<evidence type="ECO:0000313" key="3">
    <source>
        <dbReference type="Proteomes" id="UP000193642"/>
    </source>
</evidence>
<dbReference type="OrthoDB" id="659at2759"/>
<gene>
    <name evidence="2" type="ORF">BCR33DRAFT_721934</name>
</gene>
<name>A0A1Y2BPQ1_9FUNG</name>
<evidence type="ECO:0000313" key="2">
    <source>
        <dbReference type="EMBL" id="ORY36723.1"/>
    </source>
</evidence>
<dbReference type="InterPro" id="IPR051128">
    <property type="entry name" value="EgtD_Methyltrsf_superfamily"/>
</dbReference>
<organism evidence="2 3">
    <name type="scientific">Rhizoclosmatium globosum</name>
    <dbReference type="NCBI Taxonomy" id="329046"/>
    <lineage>
        <taxon>Eukaryota</taxon>
        <taxon>Fungi</taxon>
        <taxon>Fungi incertae sedis</taxon>
        <taxon>Chytridiomycota</taxon>
        <taxon>Chytridiomycota incertae sedis</taxon>
        <taxon>Chytridiomycetes</taxon>
        <taxon>Chytridiales</taxon>
        <taxon>Chytriomycetaceae</taxon>
        <taxon>Rhizoclosmatium</taxon>
    </lineage>
</organism>
<dbReference type="Gene3D" id="3.90.1580.10">
    <property type="entry name" value="paralog of FGE (formylglycine-generating enzyme)"/>
    <property type="match status" value="2"/>
</dbReference>
<evidence type="ECO:0000259" key="1">
    <source>
        <dbReference type="Pfam" id="PF03781"/>
    </source>
</evidence>
<feature type="domain" description="Sulfatase-modifying factor enzyme-like" evidence="1">
    <location>
        <begin position="295"/>
        <end position="368"/>
    </location>
</feature>
<dbReference type="AlphaFoldDB" id="A0A1Y2BPQ1"/>
<reference evidence="2 3" key="1">
    <citation type="submission" date="2016-07" db="EMBL/GenBank/DDBJ databases">
        <title>Pervasive Adenine N6-methylation of Active Genes in Fungi.</title>
        <authorList>
            <consortium name="DOE Joint Genome Institute"/>
            <person name="Mondo S.J."/>
            <person name="Dannebaum R.O."/>
            <person name="Kuo R.C."/>
            <person name="Labutti K."/>
            <person name="Haridas S."/>
            <person name="Kuo A."/>
            <person name="Salamov A."/>
            <person name="Ahrendt S.R."/>
            <person name="Lipzen A."/>
            <person name="Sullivan W."/>
            <person name="Andreopoulos W.B."/>
            <person name="Clum A."/>
            <person name="Lindquist E."/>
            <person name="Daum C."/>
            <person name="Ramamoorthy G.K."/>
            <person name="Gryganskyi A."/>
            <person name="Culley D."/>
            <person name="Magnuson J.K."/>
            <person name="James T.Y."/>
            <person name="O'Malley M.A."/>
            <person name="Stajich J.E."/>
            <person name="Spatafora J.W."/>
            <person name="Visel A."/>
            <person name="Grigoriev I.V."/>
        </authorList>
    </citation>
    <scope>NUCLEOTIDE SEQUENCE [LARGE SCALE GENOMIC DNA]</scope>
    <source>
        <strain evidence="2 3">JEL800</strain>
    </source>
</reference>
<keyword evidence="3" id="KW-1185">Reference proteome</keyword>
<dbReference type="PANTHER" id="PTHR43397">
    <property type="entry name" value="ERGOTHIONEINE BIOSYNTHESIS PROTEIN 1"/>
    <property type="match status" value="1"/>
</dbReference>
<dbReference type="EMBL" id="MCGO01000054">
    <property type="protein sequence ID" value="ORY36723.1"/>
    <property type="molecule type" value="Genomic_DNA"/>
</dbReference>
<dbReference type="InterPro" id="IPR042095">
    <property type="entry name" value="SUMF_sf"/>
</dbReference>